<dbReference type="AlphaFoldDB" id="A0A198UDB3"/>
<gene>
    <name evidence="1" type="ORF">AO384_1757</name>
</gene>
<protein>
    <submittedName>
        <fullName evidence="1">Uncharacterized protein</fullName>
    </submittedName>
</protein>
<comment type="caution">
    <text evidence="1">The sequence shown here is derived from an EMBL/GenBank/DDBJ whole genome shotgun (WGS) entry which is preliminary data.</text>
</comment>
<dbReference type="PATRIC" id="fig|480.237.peg.340"/>
<dbReference type="EMBL" id="LXHC01000028">
    <property type="protein sequence ID" value="OAU94400.1"/>
    <property type="molecule type" value="Genomic_DNA"/>
</dbReference>
<dbReference type="RefSeq" id="WP_196759164.1">
    <property type="nucleotide sequence ID" value="NZ_LXHB01000053.1"/>
</dbReference>
<accession>A0A198UDB3</accession>
<keyword evidence="2" id="KW-1185">Reference proteome</keyword>
<reference evidence="1 2" key="1">
    <citation type="journal article" date="2016" name="Genome Biol. Evol.">
        <title>Comparative Genomic Analyses of the Moraxella catarrhalis Serosensitive and Seroresistant Lineages Demonstrate Their Independent Evolution.</title>
        <authorList>
            <person name="Earl J.P."/>
            <person name="de Vries S.P."/>
            <person name="Ahmed A."/>
            <person name="Powell E."/>
            <person name="Schultz M.P."/>
            <person name="Hermans P.W."/>
            <person name="Hill D.J."/>
            <person name="Zhou Z."/>
            <person name="Constantinidou C.I."/>
            <person name="Hu F.Z."/>
            <person name="Bootsma H.J."/>
            <person name="Ehrlich G.D."/>
        </authorList>
    </citation>
    <scope>NUCLEOTIDE SEQUENCE [LARGE SCALE GENOMIC DNA]</scope>
    <source>
        <strain evidence="1 2">Z7542</strain>
    </source>
</reference>
<sequence length="51" mass="5722">MLSVIRMLMLFMILLLIGAYVFGQFQNHHSDNINPIPVVFCVLGTASLTQN</sequence>
<dbReference type="Proteomes" id="UP000078228">
    <property type="component" value="Unassembled WGS sequence"/>
</dbReference>
<proteinExistence type="predicted"/>
<evidence type="ECO:0000313" key="1">
    <source>
        <dbReference type="EMBL" id="OAU94400.1"/>
    </source>
</evidence>
<organism evidence="1 2">
    <name type="scientific">Moraxella catarrhalis</name>
    <name type="common">Branhamella catarrhalis</name>
    <dbReference type="NCBI Taxonomy" id="480"/>
    <lineage>
        <taxon>Bacteria</taxon>
        <taxon>Pseudomonadati</taxon>
        <taxon>Pseudomonadota</taxon>
        <taxon>Gammaproteobacteria</taxon>
        <taxon>Moraxellales</taxon>
        <taxon>Moraxellaceae</taxon>
        <taxon>Moraxella</taxon>
    </lineage>
</organism>
<name>A0A198UDB3_MORCA</name>
<evidence type="ECO:0000313" key="2">
    <source>
        <dbReference type="Proteomes" id="UP000078228"/>
    </source>
</evidence>